<sequence length="60" mass="6578">MTKLLHLLVLIAFARSGARSAMSDVQPTKLTTPDEDQATQSVHDGKRMLRVTGYCILPHG</sequence>
<keyword evidence="4" id="KW-1185">Reference proteome</keyword>
<dbReference type="HOGENOM" id="CLU_2946603_0_0_1"/>
<dbReference type="EMBL" id="JH598628">
    <property type="status" value="NOT_ANNOTATED_CDS"/>
    <property type="molecule type" value="Genomic_DNA"/>
</dbReference>
<dbReference type="VEuPathDB" id="FungiDB:HpaG808939"/>
<proteinExistence type="predicted"/>
<accession>M4BRA0</accession>
<dbReference type="AlphaFoldDB" id="M4BRA0"/>
<feature type="signal peptide" evidence="2">
    <location>
        <begin position="1"/>
        <end position="20"/>
    </location>
</feature>
<reference evidence="4" key="1">
    <citation type="journal article" date="2010" name="Science">
        <title>Signatures of adaptation to obligate biotrophy in the Hyaloperonospora arabidopsidis genome.</title>
        <authorList>
            <person name="Baxter L."/>
            <person name="Tripathy S."/>
            <person name="Ishaque N."/>
            <person name="Boot N."/>
            <person name="Cabral A."/>
            <person name="Kemen E."/>
            <person name="Thines M."/>
            <person name="Ah-Fong A."/>
            <person name="Anderson R."/>
            <person name="Badejoko W."/>
            <person name="Bittner-Eddy P."/>
            <person name="Boore J.L."/>
            <person name="Chibucos M.C."/>
            <person name="Coates M."/>
            <person name="Dehal P."/>
            <person name="Delehaunty K."/>
            <person name="Dong S."/>
            <person name="Downton P."/>
            <person name="Dumas B."/>
            <person name="Fabro G."/>
            <person name="Fronick C."/>
            <person name="Fuerstenberg S.I."/>
            <person name="Fulton L."/>
            <person name="Gaulin E."/>
            <person name="Govers F."/>
            <person name="Hughes L."/>
            <person name="Humphray S."/>
            <person name="Jiang R.H."/>
            <person name="Judelson H."/>
            <person name="Kamoun S."/>
            <person name="Kyung K."/>
            <person name="Meijer H."/>
            <person name="Minx P."/>
            <person name="Morris P."/>
            <person name="Nelson J."/>
            <person name="Phuntumart V."/>
            <person name="Qutob D."/>
            <person name="Rehmany A."/>
            <person name="Rougon-Cardoso A."/>
            <person name="Ryden P."/>
            <person name="Torto-Alalibo T."/>
            <person name="Studholme D."/>
            <person name="Wang Y."/>
            <person name="Win J."/>
            <person name="Wood J."/>
            <person name="Clifton S.W."/>
            <person name="Rogers J."/>
            <person name="Van den Ackerveken G."/>
            <person name="Jones J.D."/>
            <person name="McDowell J.M."/>
            <person name="Beynon J."/>
            <person name="Tyler B.M."/>
        </authorList>
    </citation>
    <scope>NUCLEOTIDE SEQUENCE [LARGE SCALE GENOMIC DNA]</scope>
    <source>
        <strain evidence="4">Emoy2</strain>
    </source>
</reference>
<feature type="region of interest" description="Disordered" evidence="1">
    <location>
        <begin position="22"/>
        <end position="42"/>
    </location>
</feature>
<evidence type="ECO:0000313" key="3">
    <source>
        <dbReference type="EnsemblProtists" id="HpaP808939"/>
    </source>
</evidence>
<evidence type="ECO:0000313" key="4">
    <source>
        <dbReference type="Proteomes" id="UP000011713"/>
    </source>
</evidence>
<name>M4BRA0_HYAAE</name>
<reference evidence="3" key="2">
    <citation type="submission" date="2015-06" db="UniProtKB">
        <authorList>
            <consortium name="EnsemblProtists"/>
        </authorList>
    </citation>
    <scope>IDENTIFICATION</scope>
    <source>
        <strain evidence="3">Emoy2</strain>
    </source>
</reference>
<dbReference type="Proteomes" id="UP000011713">
    <property type="component" value="Unassembled WGS sequence"/>
</dbReference>
<feature type="chain" id="PRO_5004048882" description="RxLR effector candidate protein" evidence="2">
    <location>
        <begin position="21"/>
        <end position="60"/>
    </location>
</feature>
<evidence type="ECO:0000256" key="1">
    <source>
        <dbReference type="SAM" id="MobiDB-lite"/>
    </source>
</evidence>
<dbReference type="EnsemblProtists" id="HpaT808939">
    <property type="protein sequence ID" value="HpaP808939"/>
    <property type="gene ID" value="HpaG808939"/>
</dbReference>
<dbReference type="InParanoid" id="M4BRA0"/>
<protein>
    <recommendedName>
        <fullName evidence="5">RxLR effector candidate protein</fullName>
    </recommendedName>
</protein>
<organism evidence="3 4">
    <name type="scientific">Hyaloperonospora arabidopsidis (strain Emoy2)</name>
    <name type="common">Downy mildew agent</name>
    <name type="synonym">Peronospora arabidopsidis</name>
    <dbReference type="NCBI Taxonomy" id="559515"/>
    <lineage>
        <taxon>Eukaryota</taxon>
        <taxon>Sar</taxon>
        <taxon>Stramenopiles</taxon>
        <taxon>Oomycota</taxon>
        <taxon>Peronosporomycetes</taxon>
        <taxon>Peronosporales</taxon>
        <taxon>Peronosporaceae</taxon>
        <taxon>Hyaloperonospora</taxon>
    </lineage>
</organism>
<evidence type="ECO:0008006" key="5">
    <source>
        <dbReference type="Google" id="ProtNLM"/>
    </source>
</evidence>
<evidence type="ECO:0000256" key="2">
    <source>
        <dbReference type="SAM" id="SignalP"/>
    </source>
</evidence>
<keyword evidence="2" id="KW-0732">Signal</keyword>